<feature type="non-terminal residue" evidence="2">
    <location>
        <position position="83"/>
    </location>
</feature>
<sequence length="83" mass="8625">GPARAPGRRRARCAAPPPGRSSTSKPSRQPRPRQLPRRSPPPPWPPGIRAGSGGFPRHSANPGAGNARVGVGRLSRITPTLAA</sequence>
<reference evidence="2" key="1">
    <citation type="submission" date="2014-05" db="EMBL/GenBank/DDBJ databases">
        <title>The transcriptome of the halophilic microalga Tetraselmis sp. GSL018 isolated from the Great Salt Lake, Utah.</title>
        <authorList>
            <person name="Jinkerson R.E."/>
            <person name="D'Adamo S."/>
            <person name="Posewitz M.C."/>
        </authorList>
    </citation>
    <scope>NUCLEOTIDE SEQUENCE</scope>
    <source>
        <strain evidence="2">GSL018</strain>
    </source>
</reference>
<evidence type="ECO:0000313" key="2">
    <source>
        <dbReference type="EMBL" id="JAC64197.1"/>
    </source>
</evidence>
<evidence type="ECO:0000256" key="1">
    <source>
        <dbReference type="SAM" id="MobiDB-lite"/>
    </source>
</evidence>
<accession>A0A061QU80</accession>
<organism evidence="2">
    <name type="scientific">Tetraselmis sp. GSL018</name>
    <dbReference type="NCBI Taxonomy" id="582737"/>
    <lineage>
        <taxon>Eukaryota</taxon>
        <taxon>Viridiplantae</taxon>
        <taxon>Chlorophyta</taxon>
        <taxon>core chlorophytes</taxon>
        <taxon>Chlorodendrophyceae</taxon>
        <taxon>Chlorodendrales</taxon>
        <taxon>Chlorodendraceae</taxon>
        <taxon>Tetraselmis</taxon>
    </lineage>
</organism>
<name>A0A061QU80_9CHLO</name>
<protein>
    <submittedName>
        <fullName evidence="2">Uncharacterized protein</fullName>
    </submittedName>
</protein>
<feature type="non-terminal residue" evidence="2">
    <location>
        <position position="1"/>
    </location>
</feature>
<feature type="compositionally biased region" description="Basic residues" evidence="1">
    <location>
        <begin position="1"/>
        <end position="12"/>
    </location>
</feature>
<gene>
    <name evidence="2" type="ORF">TSPGSL018_18852</name>
</gene>
<feature type="region of interest" description="Disordered" evidence="1">
    <location>
        <begin position="1"/>
        <end position="83"/>
    </location>
</feature>
<dbReference type="AlphaFoldDB" id="A0A061QU80"/>
<proteinExistence type="predicted"/>
<dbReference type="EMBL" id="GBEZ01022650">
    <property type="protein sequence ID" value="JAC64197.1"/>
    <property type="molecule type" value="Transcribed_RNA"/>
</dbReference>